<dbReference type="PROSITE" id="PS50089">
    <property type="entry name" value="ZF_RING_2"/>
    <property type="match status" value="1"/>
</dbReference>
<evidence type="ECO:0000256" key="10">
    <source>
        <dbReference type="SAM" id="MobiDB-lite"/>
    </source>
</evidence>
<feature type="compositionally biased region" description="Low complexity" evidence="10">
    <location>
        <begin position="133"/>
        <end position="144"/>
    </location>
</feature>
<feature type="region of interest" description="Disordered" evidence="10">
    <location>
        <begin position="110"/>
        <end position="144"/>
    </location>
</feature>
<dbReference type="CDD" id="cd20338">
    <property type="entry name" value="BRcat_RBR_RNF19"/>
    <property type="match status" value="1"/>
</dbReference>
<keyword evidence="7" id="KW-0833">Ubl conjugation pathway</keyword>
<dbReference type="GO" id="GO:0008270">
    <property type="term" value="F:zinc ion binding"/>
    <property type="evidence" value="ECO:0007669"/>
    <property type="project" value="UniProtKB-KW"/>
</dbReference>
<name>A0A915HUK9_ROMCU</name>
<keyword evidence="3" id="KW-0808">Transferase</keyword>
<evidence type="ECO:0000256" key="6">
    <source>
        <dbReference type="ARBA" id="ARBA00022771"/>
    </source>
</evidence>
<dbReference type="WBParaSite" id="nRc.2.0.1.t05097-RA">
    <property type="protein sequence ID" value="nRc.2.0.1.t05097-RA"/>
    <property type="gene ID" value="nRc.2.0.1.g05097"/>
</dbReference>
<evidence type="ECO:0000256" key="9">
    <source>
        <dbReference type="PROSITE-ProRule" id="PRU00175"/>
    </source>
</evidence>
<proteinExistence type="predicted"/>
<evidence type="ECO:0000256" key="11">
    <source>
        <dbReference type="SAM" id="Phobius"/>
    </source>
</evidence>
<dbReference type="AlphaFoldDB" id="A0A915HUK9"/>
<keyword evidence="14" id="KW-1185">Reference proteome</keyword>
<dbReference type="SMART" id="SM00184">
    <property type="entry name" value="RING"/>
    <property type="match status" value="2"/>
</dbReference>
<dbReference type="Gene3D" id="3.30.40.10">
    <property type="entry name" value="Zinc/RING finger domain, C3HC4 (zinc finger)"/>
    <property type="match status" value="1"/>
</dbReference>
<evidence type="ECO:0000256" key="8">
    <source>
        <dbReference type="ARBA" id="ARBA00022833"/>
    </source>
</evidence>
<protein>
    <recommendedName>
        <fullName evidence="2">RBR-type E3 ubiquitin transferase</fullName>
        <ecNumber evidence="2">2.3.2.31</ecNumber>
    </recommendedName>
</protein>
<feature type="domain" description="RING-type" evidence="13">
    <location>
        <begin position="152"/>
        <end position="370"/>
    </location>
</feature>
<organism evidence="14 15">
    <name type="scientific">Romanomermis culicivorax</name>
    <name type="common">Nematode worm</name>
    <dbReference type="NCBI Taxonomy" id="13658"/>
    <lineage>
        <taxon>Eukaryota</taxon>
        <taxon>Metazoa</taxon>
        <taxon>Ecdysozoa</taxon>
        <taxon>Nematoda</taxon>
        <taxon>Enoplea</taxon>
        <taxon>Dorylaimia</taxon>
        <taxon>Mermithida</taxon>
        <taxon>Mermithoidea</taxon>
        <taxon>Mermithidae</taxon>
        <taxon>Romanomermis</taxon>
    </lineage>
</organism>
<dbReference type="InterPro" id="IPR044066">
    <property type="entry name" value="TRIAD_supradom"/>
</dbReference>
<dbReference type="InterPro" id="IPR031127">
    <property type="entry name" value="E3_UB_ligase_RBR"/>
</dbReference>
<dbReference type="Proteomes" id="UP000887565">
    <property type="component" value="Unplaced"/>
</dbReference>
<reference evidence="15" key="1">
    <citation type="submission" date="2022-11" db="UniProtKB">
        <authorList>
            <consortium name="WormBaseParasite"/>
        </authorList>
    </citation>
    <scope>IDENTIFICATION</scope>
</reference>
<dbReference type="GO" id="GO:0016567">
    <property type="term" value="P:protein ubiquitination"/>
    <property type="evidence" value="ECO:0007669"/>
    <property type="project" value="InterPro"/>
</dbReference>
<keyword evidence="11" id="KW-0812">Transmembrane</keyword>
<feature type="transmembrane region" description="Helical" evidence="11">
    <location>
        <begin position="380"/>
        <end position="413"/>
    </location>
</feature>
<keyword evidence="11" id="KW-1133">Transmembrane helix</keyword>
<dbReference type="Gene3D" id="1.20.120.1750">
    <property type="match status" value="1"/>
</dbReference>
<comment type="catalytic activity">
    <reaction evidence="1">
        <text>[E2 ubiquitin-conjugating enzyme]-S-ubiquitinyl-L-cysteine + [acceptor protein]-L-lysine = [E2 ubiquitin-conjugating enzyme]-L-cysteine + [acceptor protein]-N(6)-ubiquitinyl-L-lysine.</text>
        <dbReference type="EC" id="2.3.2.31"/>
    </reaction>
</comment>
<sequence>MFSRKKAAKKTSNPSVVTPSLLVPLTSISAQKSPNIVTKPPQTEPRTQTNISNDELTAKIESKKRRRSLLGGSRLSVYSLFYPSAYSNRRLSRPIGSRSVNDIHNAVVVEQHQNNNGEHNENDVTSSSERENLMSSSSSSTANNNLNSVKSKFQECPLCCIRQPMDNFPTLLSCNHRSCRSCLVQIYYLQIDILESRVLIACPECNELMHPNDIQRLLLNHRQVLDKYEEFSVRRVLMIDPDTRWCPSPDCNFAVIASGCAACPELKCERPGCNTLFCYHCKMIWHPSQTCTEARAQRGSLAQSTVQVDTTVKPGDVKPCPRCRAYITKADDGSCNHMVCSMCGAEFCWLCMKEISDLHYLSPSGCTFWAKKPWSRKKKLIWQFGMLIGAPIGIALVAGFAVPAIMFGVPVWIGRKVHTKLKNSSKTKRRAAVTLSVAGSILMGPALATMAVGVGVPIMLAYVYGVVPLSLCRNGSCGVTASPSGVRLDLDSDLFEPNEALDSVSHEKTQLLTNGDRSDVITMISGRSGTASINQHKIQVHAEMAYVAKRRPSIESGAISLGDRQNYEDASVQALGGSVYYDDKNKHKQSFFVRSPQLTDSGRNLSTWNKVDFELNAEPYINPLLVTTGPENVI</sequence>
<feature type="domain" description="RING-type" evidence="12">
    <location>
        <begin position="156"/>
        <end position="206"/>
    </location>
</feature>
<dbReference type="SMART" id="SM00647">
    <property type="entry name" value="IBR"/>
    <property type="match status" value="2"/>
</dbReference>
<keyword evidence="11" id="KW-0472">Membrane</keyword>
<dbReference type="FunFam" id="1.20.120.1750:FF:000001">
    <property type="entry name" value="RBR-type E3 ubiquitin transferase"/>
    <property type="match status" value="1"/>
</dbReference>
<dbReference type="PANTHER" id="PTHR11685">
    <property type="entry name" value="RBR FAMILY RING FINGER AND IBR DOMAIN-CONTAINING"/>
    <property type="match status" value="1"/>
</dbReference>
<dbReference type="GO" id="GO:0061630">
    <property type="term" value="F:ubiquitin protein ligase activity"/>
    <property type="evidence" value="ECO:0007669"/>
    <property type="project" value="UniProtKB-EC"/>
</dbReference>
<evidence type="ECO:0000313" key="15">
    <source>
        <dbReference type="WBParaSite" id="nRc.2.0.1.t05097-RA"/>
    </source>
</evidence>
<evidence type="ECO:0000256" key="4">
    <source>
        <dbReference type="ARBA" id="ARBA00022723"/>
    </source>
</evidence>
<evidence type="ECO:0000256" key="2">
    <source>
        <dbReference type="ARBA" id="ARBA00012251"/>
    </source>
</evidence>
<dbReference type="PROSITE" id="PS51873">
    <property type="entry name" value="TRIAD"/>
    <property type="match status" value="1"/>
</dbReference>
<accession>A0A915HUK9</accession>
<dbReference type="Pfam" id="PF22191">
    <property type="entry name" value="IBR_1"/>
    <property type="match status" value="1"/>
</dbReference>
<feature type="compositionally biased region" description="Basic and acidic residues" evidence="10">
    <location>
        <begin position="118"/>
        <end position="132"/>
    </location>
</feature>
<evidence type="ECO:0000313" key="14">
    <source>
        <dbReference type="Proteomes" id="UP000887565"/>
    </source>
</evidence>
<evidence type="ECO:0000256" key="5">
    <source>
        <dbReference type="ARBA" id="ARBA00022737"/>
    </source>
</evidence>
<keyword evidence="5" id="KW-0677">Repeat</keyword>
<dbReference type="InterPro" id="IPR013083">
    <property type="entry name" value="Znf_RING/FYVE/PHD"/>
</dbReference>
<evidence type="ECO:0000256" key="1">
    <source>
        <dbReference type="ARBA" id="ARBA00001798"/>
    </source>
</evidence>
<keyword evidence="6 9" id="KW-0863">Zinc-finger</keyword>
<feature type="transmembrane region" description="Helical" evidence="11">
    <location>
        <begin position="433"/>
        <end position="464"/>
    </location>
</feature>
<evidence type="ECO:0000259" key="13">
    <source>
        <dbReference type="PROSITE" id="PS51873"/>
    </source>
</evidence>
<keyword evidence="4" id="KW-0479">Metal-binding</keyword>
<keyword evidence="8" id="KW-0862">Zinc</keyword>
<dbReference type="InterPro" id="IPR001841">
    <property type="entry name" value="Znf_RING"/>
</dbReference>
<evidence type="ECO:0000256" key="7">
    <source>
        <dbReference type="ARBA" id="ARBA00022786"/>
    </source>
</evidence>
<dbReference type="CDD" id="cd20355">
    <property type="entry name" value="Rcat_RBR_RNF19"/>
    <property type="match status" value="1"/>
</dbReference>
<dbReference type="EC" id="2.3.2.31" evidence="2"/>
<evidence type="ECO:0000259" key="12">
    <source>
        <dbReference type="PROSITE" id="PS50089"/>
    </source>
</evidence>
<dbReference type="InterPro" id="IPR002867">
    <property type="entry name" value="IBR_dom"/>
</dbReference>
<dbReference type="SUPFAM" id="SSF57850">
    <property type="entry name" value="RING/U-box"/>
    <property type="match status" value="3"/>
</dbReference>
<dbReference type="Pfam" id="PF01485">
    <property type="entry name" value="IBR"/>
    <property type="match status" value="1"/>
</dbReference>
<evidence type="ECO:0000256" key="3">
    <source>
        <dbReference type="ARBA" id="ARBA00022679"/>
    </source>
</evidence>